<dbReference type="EMBL" id="FN554968">
    <property type="protein sequence ID" value="CBH11301.1"/>
    <property type="molecule type" value="Genomic_DNA"/>
</dbReference>
<proteinExistence type="predicted"/>
<evidence type="ECO:0000256" key="1">
    <source>
        <dbReference type="SAM" id="Phobius"/>
    </source>
</evidence>
<evidence type="ECO:0000313" key="2">
    <source>
        <dbReference type="EMBL" id="CBH11301.1"/>
    </source>
</evidence>
<keyword evidence="1" id="KW-1133">Transmembrane helix</keyword>
<keyword evidence="1" id="KW-0472">Membrane</keyword>
<gene>
    <name evidence="2" type="ORF">TbgDal_V4400</name>
</gene>
<reference evidence="3" key="1">
    <citation type="journal article" date="2010" name="PLoS Negl. Trop. Dis.">
        <title>The genome sequence of Trypanosoma brucei gambiense, causative agent of chronic human african trypanosomiasis.</title>
        <authorList>
            <person name="Jackson A.P."/>
            <person name="Sanders M."/>
            <person name="Berry A."/>
            <person name="McQuillan J."/>
            <person name="Aslett M.A."/>
            <person name="Quail M.A."/>
            <person name="Chukualim B."/>
            <person name="Capewell P."/>
            <person name="MacLeod A."/>
            <person name="Melville S.E."/>
            <person name="Gibson W."/>
            <person name="Barry J.D."/>
            <person name="Berriman M."/>
            <person name="Hertz-Fowler C."/>
        </authorList>
    </citation>
    <scope>NUCLEOTIDE SEQUENCE [LARGE SCALE GENOMIC DNA]</scope>
    <source>
        <strain evidence="3">MHOM/CI/86/DAL972</strain>
    </source>
</reference>
<organism evidence="2 3">
    <name type="scientific">Trypanosoma brucei gambiense (strain MHOM/CI/86/DAL972)</name>
    <dbReference type="NCBI Taxonomy" id="679716"/>
    <lineage>
        <taxon>Eukaryota</taxon>
        <taxon>Discoba</taxon>
        <taxon>Euglenozoa</taxon>
        <taxon>Kinetoplastea</taxon>
        <taxon>Metakinetoplastina</taxon>
        <taxon>Trypanosomatida</taxon>
        <taxon>Trypanosomatidae</taxon>
        <taxon>Trypanosoma</taxon>
    </lineage>
</organism>
<dbReference type="Proteomes" id="UP000002316">
    <property type="component" value="Chromosome 5"/>
</dbReference>
<dbReference type="KEGG" id="tbg:TbgDal_V4400"/>
<dbReference type="GeneID" id="23861448"/>
<name>C9ZPH3_TRYB9</name>
<keyword evidence="1" id="KW-0812">Transmembrane</keyword>
<dbReference type="RefSeq" id="XP_011773588.1">
    <property type="nucleotide sequence ID" value="XM_011775286.1"/>
</dbReference>
<protein>
    <submittedName>
        <fullName evidence="2">Uncharacterized protein</fullName>
    </submittedName>
</protein>
<feature type="transmembrane region" description="Helical" evidence="1">
    <location>
        <begin position="59"/>
        <end position="79"/>
    </location>
</feature>
<evidence type="ECO:0000313" key="3">
    <source>
        <dbReference type="Proteomes" id="UP000002316"/>
    </source>
</evidence>
<sequence length="120" mass="13416">MYLPLICTVTVVEKGSGERNHSVPSDFFVAITCNAHTTRTPFLISSLTFPVINGANFPFIYLFICVVIVYSTTTLLVAVEEGEEQFVVLWRHCHICYPLVPGFLANCIRTFIQTVIKTLG</sequence>
<accession>C9ZPH3</accession>
<dbReference type="AlphaFoldDB" id="C9ZPH3"/>